<dbReference type="GO" id="GO:0016491">
    <property type="term" value="F:oxidoreductase activity"/>
    <property type="evidence" value="ECO:0007669"/>
    <property type="project" value="InterPro"/>
</dbReference>
<feature type="domain" description="Aldehyde oxidase/xanthine dehydrogenase second molybdopterin binding" evidence="2">
    <location>
        <begin position="72"/>
        <end position="199"/>
    </location>
</feature>
<dbReference type="Gene3D" id="3.30.365.10">
    <property type="entry name" value="Aldehyde oxidase/xanthine dehydrogenase, molybdopterin binding domain"/>
    <property type="match status" value="2"/>
</dbReference>
<proteinExistence type="predicted"/>
<dbReference type="InterPro" id="IPR037165">
    <property type="entry name" value="AldOxase/xan_DH_Mopterin-bd_sf"/>
</dbReference>
<name>X0W8Z5_9ZZZZ</name>
<feature type="non-terminal residue" evidence="3">
    <location>
        <position position="247"/>
    </location>
</feature>
<gene>
    <name evidence="3" type="ORF">S01H1_37010</name>
</gene>
<evidence type="ECO:0000259" key="2">
    <source>
        <dbReference type="Pfam" id="PF20256"/>
    </source>
</evidence>
<dbReference type="SUPFAM" id="SSF56003">
    <property type="entry name" value="Molybdenum cofactor-binding domain"/>
    <property type="match status" value="1"/>
</dbReference>
<evidence type="ECO:0000313" key="3">
    <source>
        <dbReference type="EMBL" id="GAG09106.1"/>
    </source>
</evidence>
<sequence length="247" mass="27729">MSCYRDGSEMAWAFEMVFNHVAAALEMDPMEIALKHSGAEGETWEEMQEYRNEYFREPNRNSLQECVDIIKAATDWDNKRHAPGTKILPNGRYHGIGMQHSHCWTNAIRPSWVGISIRRDGTCQIQGQTGDIGVASQTTFSQVVADEIGLKYEDVDLRHFYETNYQMGHPGGSTGCTANSCSIPLAARKAKAMLLQMVCQHTHSSTSKSPRPDRESRKGRPAAFPDKTPEELDCEDSVIFEKANPEN</sequence>
<comment type="caution">
    <text evidence="3">The sequence shown here is derived from an EMBL/GenBank/DDBJ whole genome shotgun (WGS) entry which is preliminary data.</text>
</comment>
<evidence type="ECO:0000256" key="1">
    <source>
        <dbReference type="SAM" id="MobiDB-lite"/>
    </source>
</evidence>
<dbReference type="AlphaFoldDB" id="X0W8Z5"/>
<organism evidence="3">
    <name type="scientific">marine sediment metagenome</name>
    <dbReference type="NCBI Taxonomy" id="412755"/>
    <lineage>
        <taxon>unclassified sequences</taxon>
        <taxon>metagenomes</taxon>
        <taxon>ecological metagenomes</taxon>
    </lineage>
</organism>
<accession>X0W8Z5</accession>
<feature type="region of interest" description="Disordered" evidence="1">
    <location>
        <begin position="201"/>
        <end position="247"/>
    </location>
</feature>
<dbReference type="Pfam" id="PF20256">
    <property type="entry name" value="MoCoBD_2"/>
    <property type="match status" value="1"/>
</dbReference>
<reference evidence="3" key="1">
    <citation type="journal article" date="2014" name="Front. Microbiol.">
        <title>High frequency of phylogenetically diverse reductive dehalogenase-homologous genes in deep subseafloor sedimentary metagenomes.</title>
        <authorList>
            <person name="Kawai M."/>
            <person name="Futagami T."/>
            <person name="Toyoda A."/>
            <person name="Takaki Y."/>
            <person name="Nishi S."/>
            <person name="Hori S."/>
            <person name="Arai W."/>
            <person name="Tsubouchi T."/>
            <person name="Morono Y."/>
            <person name="Uchiyama I."/>
            <person name="Ito T."/>
            <person name="Fujiyama A."/>
            <person name="Inagaki F."/>
            <person name="Takami H."/>
        </authorList>
    </citation>
    <scope>NUCLEOTIDE SEQUENCE</scope>
    <source>
        <strain evidence="3">Expedition CK06-06</strain>
    </source>
</reference>
<dbReference type="InterPro" id="IPR046867">
    <property type="entry name" value="AldOxase/xan_DH_MoCoBD2"/>
</dbReference>
<dbReference type="EMBL" id="BARS01023227">
    <property type="protein sequence ID" value="GAG09106.1"/>
    <property type="molecule type" value="Genomic_DNA"/>
</dbReference>
<protein>
    <recommendedName>
        <fullName evidence="2">Aldehyde oxidase/xanthine dehydrogenase second molybdopterin binding domain-containing protein</fullName>
    </recommendedName>
</protein>